<evidence type="ECO:0000256" key="1">
    <source>
        <dbReference type="ARBA" id="ARBA00001049"/>
    </source>
</evidence>
<comment type="similarity">
    <text evidence="3 11">Belongs to the gamma-glutamyltransferase family.</text>
</comment>
<dbReference type="EC" id="2.3.2.2" evidence="11"/>
<dbReference type="InterPro" id="IPR043138">
    <property type="entry name" value="GGT_lsub"/>
</dbReference>
<dbReference type="PANTHER" id="PTHR43199">
    <property type="entry name" value="GLUTATHIONE HYDROLASE"/>
    <property type="match status" value="1"/>
</dbReference>
<comment type="catalytic activity">
    <reaction evidence="8 11">
        <text>an N-terminal (5-L-glutamyl)-[peptide] + an alpha-amino acid = 5-L-glutamyl amino acid + an N-terminal L-alpha-aminoacyl-[peptide]</text>
        <dbReference type="Rhea" id="RHEA:23904"/>
        <dbReference type="Rhea" id="RHEA-COMP:9780"/>
        <dbReference type="Rhea" id="RHEA-COMP:9795"/>
        <dbReference type="ChEBI" id="CHEBI:77644"/>
        <dbReference type="ChEBI" id="CHEBI:78597"/>
        <dbReference type="ChEBI" id="CHEBI:78599"/>
        <dbReference type="ChEBI" id="CHEBI:78608"/>
        <dbReference type="EC" id="2.3.2.2"/>
    </reaction>
</comment>
<feature type="binding site" evidence="10">
    <location>
        <begin position="478"/>
        <end position="479"/>
    </location>
    <ligand>
        <name>L-glutamate</name>
        <dbReference type="ChEBI" id="CHEBI:29985"/>
    </ligand>
</feature>
<keyword evidence="7 11" id="KW-0012">Acyltransferase</keyword>
<gene>
    <name evidence="13" type="ORF">FP2506_15429</name>
</gene>
<keyword evidence="14" id="KW-1185">Reference proteome</keyword>
<evidence type="ECO:0000313" key="14">
    <source>
        <dbReference type="Proteomes" id="UP000004310"/>
    </source>
</evidence>
<dbReference type="PRINTS" id="PR01210">
    <property type="entry name" value="GGTRANSPTASE"/>
</dbReference>
<keyword evidence="6 11" id="KW-0865">Zymogen</keyword>
<feature type="binding site" evidence="10">
    <location>
        <position position="454"/>
    </location>
    <ligand>
        <name>L-glutamate</name>
        <dbReference type="ChEBI" id="CHEBI:29985"/>
    </ligand>
</feature>
<dbReference type="GO" id="GO:0036374">
    <property type="term" value="F:glutathione hydrolase activity"/>
    <property type="evidence" value="ECO:0007669"/>
    <property type="project" value="UniProtKB-UniRule"/>
</dbReference>
<dbReference type="InterPro" id="IPR051792">
    <property type="entry name" value="GGT_bact"/>
</dbReference>
<feature type="chain" id="PRO_5004172209" description="Glutathione hydrolase proenzyme" evidence="12">
    <location>
        <begin position="25"/>
        <end position="593"/>
    </location>
</feature>
<dbReference type="InterPro" id="IPR055262">
    <property type="entry name" value="GGT_CS"/>
</dbReference>
<dbReference type="InterPro" id="IPR029055">
    <property type="entry name" value="Ntn_hydrolases_N"/>
</dbReference>
<evidence type="ECO:0000256" key="12">
    <source>
        <dbReference type="SAM" id="SignalP"/>
    </source>
</evidence>
<dbReference type="InterPro" id="IPR000101">
    <property type="entry name" value="GGT_peptidase"/>
</dbReference>
<evidence type="ECO:0000256" key="6">
    <source>
        <dbReference type="ARBA" id="ARBA00023145"/>
    </source>
</evidence>
<dbReference type="EC" id="3.4.19.13" evidence="11"/>
<proteinExistence type="inferred from homology"/>
<dbReference type="eggNOG" id="COG0405">
    <property type="taxonomic scope" value="Bacteria"/>
</dbReference>
<evidence type="ECO:0000256" key="2">
    <source>
        <dbReference type="ARBA" id="ARBA00001089"/>
    </source>
</evidence>
<dbReference type="GO" id="GO:0006751">
    <property type="term" value="P:glutathione catabolic process"/>
    <property type="evidence" value="ECO:0007669"/>
    <property type="project" value="UniProtKB-UniRule"/>
</dbReference>
<comment type="pathway">
    <text evidence="11">Sulfur metabolism; glutathione metabolism.</text>
</comment>
<feature type="binding site" evidence="10">
    <location>
        <position position="500"/>
    </location>
    <ligand>
        <name>L-glutamate</name>
        <dbReference type="ChEBI" id="CHEBI:29985"/>
    </ligand>
</feature>
<evidence type="ECO:0000256" key="10">
    <source>
        <dbReference type="PIRSR" id="PIRSR600101-2"/>
    </source>
</evidence>
<organism evidence="13 14">
    <name type="scientific">Fulvimarina pelagi HTCC2506</name>
    <dbReference type="NCBI Taxonomy" id="314231"/>
    <lineage>
        <taxon>Bacteria</taxon>
        <taxon>Pseudomonadati</taxon>
        <taxon>Pseudomonadota</taxon>
        <taxon>Alphaproteobacteria</taxon>
        <taxon>Hyphomicrobiales</taxon>
        <taxon>Aurantimonadaceae</taxon>
        <taxon>Fulvimarina</taxon>
    </lineage>
</organism>
<dbReference type="NCBIfam" id="TIGR00066">
    <property type="entry name" value="g_glut_trans"/>
    <property type="match status" value="1"/>
</dbReference>
<keyword evidence="11" id="KW-0317">Glutathione biosynthesis</keyword>
<dbReference type="RefSeq" id="WP_007068210.1">
    <property type="nucleotide sequence ID" value="NZ_DS022272.1"/>
</dbReference>
<evidence type="ECO:0000256" key="9">
    <source>
        <dbReference type="PIRSR" id="PIRSR600101-1"/>
    </source>
</evidence>
<sequence length="593" mass="63045">MRLRRSIHLTVFALFVAGASPSIAQDQASDAVQPERGGSTAKVVEEVRGAVRAARHMVASAHPLAAEAGLAMLRAGGNAIDAMVATQFVLGLVEPQSSGVGGGAFLVYFDGEAERLTTFDGRETAPALATPRLFLDDDGKPLEFFDAVVGGRSVGTPGTVMLMAETHERYGKLPWRTVLQPAIAVALEGFPVSPRLADAIAEDKERLSRYPGTRGYFFHADGRPLAAGETLTNVPYAATLQVIAEEGPSAFYRGPLADKIVEAVRDAEGNPGVLSRVDLENYRVVEREPVCVTYRAHDVCGMGPPSSGALTIGQILKMVEPFDLAGLGFMNVESWRLIGEASRLAFADRGRYMADTDHVAVPVDGLIDEDYLADRSALIAEERVLAAGEVQPGTPPWDHAKILGDDKSIELPSTSHVSIADETGNVVSLTTTIENGFGSRLMVGGFLLNNELTDFSFETHENGLPIANAVAPGKRPRSSMAPTIVLKDGEPLYVLGSPGGSRIIGYVAQALISLIDWELDPQEAASLPHLVNRFGEYDVEEETAAADLAASLVGIGYQVNVRDLNSGLHILEMTLDGLLGGADPRREGVAVGD</sequence>
<dbReference type="Proteomes" id="UP000004310">
    <property type="component" value="Unassembled WGS sequence"/>
</dbReference>
<keyword evidence="4 11" id="KW-0808">Transferase</keyword>
<reference evidence="13 14" key="1">
    <citation type="journal article" date="2010" name="J. Bacteriol.">
        <title>Genome sequence of Fulvimarina pelagi HTCC2506T, a Mn(II)-oxidizing alphaproteobacterium possessing an aerobic anoxygenic photosynthetic gene cluster and Xanthorhodopsin.</title>
        <authorList>
            <person name="Kang I."/>
            <person name="Oh H.M."/>
            <person name="Lim S.I."/>
            <person name="Ferriera S."/>
            <person name="Giovannoni S.J."/>
            <person name="Cho J.C."/>
        </authorList>
    </citation>
    <scope>NUCLEOTIDE SEQUENCE [LARGE SCALE GENOMIC DNA]</scope>
    <source>
        <strain evidence="13 14">HTCC2506</strain>
    </source>
</reference>
<dbReference type="MEROPS" id="T03.001"/>
<dbReference type="SUPFAM" id="SSF56235">
    <property type="entry name" value="N-terminal nucleophile aminohydrolases (Ntn hydrolases)"/>
    <property type="match status" value="1"/>
</dbReference>
<dbReference type="PROSITE" id="PS00462">
    <property type="entry name" value="G_GLU_TRANSPEPTIDASE"/>
    <property type="match status" value="1"/>
</dbReference>
<feature type="signal peptide" evidence="12">
    <location>
        <begin position="1"/>
        <end position="24"/>
    </location>
</feature>
<keyword evidence="5 11" id="KW-0378">Hydrolase</keyword>
<dbReference type="STRING" id="217511.GCA_001463845_02807"/>
<keyword evidence="12" id="KW-0732">Signal</keyword>
<dbReference type="PANTHER" id="PTHR43199:SF1">
    <property type="entry name" value="GLUTATHIONE HYDROLASE PROENZYME"/>
    <property type="match status" value="1"/>
</dbReference>
<dbReference type="UniPathway" id="UPA00204"/>
<feature type="binding site" evidence="10">
    <location>
        <position position="122"/>
    </location>
    <ligand>
        <name>L-glutamate</name>
        <dbReference type="ChEBI" id="CHEBI:29985"/>
    </ligand>
</feature>
<feature type="active site" description="Nucleophile" evidence="9">
    <location>
        <position position="414"/>
    </location>
</feature>
<comment type="caution">
    <text evidence="13">The sequence shown here is derived from an EMBL/GenBank/DDBJ whole genome shotgun (WGS) entry which is preliminary data.</text>
</comment>
<dbReference type="AlphaFoldDB" id="Q0G3J4"/>
<evidence type="ECO:0000256" key="3">
    <source>
        <dbReference type="ARBA" id="ARBA00009381"/>
    </source>
</evidence>
<dbReference type="Pfam" id="PF01019">
    <property type="entry name" value="G_glu_transpept"/>
    <property type="match status" value="1"/>
</dbReference>
<evidence type="ECO:0000256" key="11">
    <source>
        <dbReference type="RuleBase" id="RU368036"/>
    </source>
</evidence>
<name>Q0G3J4_9HYPH</name>
<comment type="subunit">
    <text evidence="11">This enzyme consists of two polypeptide chains, which are synthesized in precursor form from a single polypeptide.</text>
</comment>
<evidence type="ECO:0000256" key="5">
    <source>
        <dbReference type="ARBA" id="ARBA00022801"/>
    </source>
</evidence>
<protein>
    <recommendedName>
        <fullName evidence="11">Glutathione hydrolase proenzyme</fullName>
        <ecNumber evidence="11">2.3.2.2</ecNumber>
        <ecNumber evidence="11">3.4.19.13</ecNumber>
    </recommendedName>
    <component>
        <recommendedName>
            <fullName evidence="11">Glutathione hydrolase large chain</fullName>
        </recommendedName>
    </component>
    <component>
        <recommendedName>
            <fullName evidence="11">Glutathione hydrolase small chain</fullName>
        </recommendedName>
    </component>
</protein>
<dbReference type="Gene3D" id="1.10.246.130">
    <property type="match status" value="1"/>
</dbReference>
<accession>Q0G3J4</accession>
<dbReference type="InterPro" id="IPR043137">
    <property type="entry name" value="GGT_ssub_C"/>
</dbReference>
<dbReference type="GO" id="GO:0103068">
    <property type="term" value="F:leukotriene C4 gamma-glutamyl transferase activity"/>
    <property type="evidence" value="ECO:0007669"/>
    <property type="project" value="UniProtKB-EC"/>
</dbReference>
<dbReference type="EMBL" id="AATP01000002">
    <property type="protein sequence ID" value="EAU41837.1"/>
    <property type="molecule type" value="Genomic_DNA"/>
</dbReference>
<dbReference type="GO" id="GO:0006750">
    <property type="term" value="P:glutathione biosynthetic process"/>
    <property type="evidence" value="ECO:0007669"/>
    <property type="project" value="UniProtKB-KW"/>
</dbReference>
<evidence type="ECO:0000256" key="7">
    <source>
        <dbReference type="ARBA" id="ARBA00023315"/>
    </source>
</evidence>
<evidence type="ECO:0000313" key="13">
    <source>
        <dbReference type="EMBL" id="EAU41837.1"/>
    </source>
</evidence>
<dbReference type="Gene3D" id="3.60.20.40">
    <property type="match status" value="1"/>
</dbReference>
<dbReference type="HOGENOM" id="CLU_014813_0_1_5"/>
<comment type="PTM">
    <text evidence="11">Cleaved by autocatalysis into a large and a small subunit.</text>
</comment>
<evidence type="ECO:0000256" key="8">
    <source>
        <dbReference type="ARBA" id="ARBA00047417"/>
    </source>
</evidence>
<comment type="catalytic activity">
    <reaction evidence="2 11">
        <text>glutathione + H2O = L-cysteinylglycine + L-glutamate</text>
        <dbReference type="Rhea" id="RHEA:28807"/>
        <dbReference type="ChEBI" id="CHEBI:15377"/>
        <dbReference type="ChEBI" id="CHEBI:29985"/>
        <dbReference type="ChEBI" id="CHEBI:57925"/>
        <dbReference type="ChEBI" id="CHEBI:61694"/>
        <dbReference type="EC" id="3.4.19.13"/>
    </reaction>
</comment>
<comment type="catalytic activity">
    <reaction evidence="1 11">
        <text>an S-substituted glutathione + H2O = an S-substituted L-cysteinylglycine + L-glutamate</text>
        <dbReference type="Rhea" id="RHEA:59468"/>
        <dbReference type="ChEBI" id="CHEBI:15377"/>
        <dbReference type="ChEBI" id="CHEBI:29985"/>
        <dbReference type="ChEBI" id="CHEBI:90779"/>
        <dbReference type="ChEBI" id="CHEBI:143103"/>
        <dbReference type="EC" id="3.4.19.13"/>
    </reaction>
</comment>
<evidence type="ECO:0000256" key="4">
    <source>
        <dbReference type="ARBA" id="ARBA00022679"/>
    </source>
</evidence>